<keyword evidence="2" id="KW-1185">Reference proteome</keyword>
<dbReference type="EMBL" id="QGDT01000012">
    <property type="protein sequence ID" value="PWJ55971.1"/>
    <property type="molecule type" value="Genomic_DNA"/>
</dbReference>
<name>A0A316AEC2_9BACT</name>
<accession>A0A316AEC2</accession>
<organism evidence="1 2">
    <name type="scientific">Dyadobacter jejuensis</name>
    <dbReference type="NCBI Taxonomy" id="1082580"/>
    <lineage>
        <taxon>Bacteria</taxon>
        <taxon>Pseudomonadati</taxon>
        <taxon>Bacteroidota</taxon>
        <taxon>Cytophagia</taxon>
        <taxon>Cytophagales</taxon>
        <taxon>Spirosomataceae</taxon>
        <taxon>Dyadobacter</taxon>
    </lineage>
</organism>
<evidence type="ECO:0000313" key="2">
    <source>
        <dbReference type="Proteomes" id="UP000245880"/>
    </source>
</evidence>
<proteinExistence type="predicted"/>
<dbReference type="OrthoDB" id="894042at2"/>
<sequence>MLRKLVCISLMVLYLVPGSALKELTKLPVLLQHFQVHKSWNQDTTFLGFLEHHYATHPDGNPDQDLDNQLPFKGHHELTSTVLVFSLPIPILHFQFKTGFSQFLQRPVYFYKNVFPSTHLLTSIWQPPQATSV</sequence>
<dbReference type="RefSeq" id="WP_109676823.1">
    <property type="nucleotide sequence ID" value="NZ_QGDT01000012.1"/>
</dbReference>
<gene>
    <name evidence="1" type="ORF">CLV98_11266</name>
</gene>
<protein>
    <submittedName>
        <fullName evidence="1">Uncharacterized protein</fullName>
    </submittedName>
</protein>
<comment type="caution">
    <text evidence="1">The sequence shown here is derived from an EMBL/GenBank/DDBJ whole genome shotgun (WGS) entry which is preliminary data.</text>
</comment>
<evidence type="ECO:0000313" key="1">
    <source>
        <dbReference type="EMBL" id="PWJ55971.1"/>
    </source>
</evidence>
<dbReference type="Proteomes" id="UP000245880">
    <property type="component" value="Unassembled WGS sequence"/>
</dbReference>
<dbReference type="AlphaFoldDB" id="A0A316AEC2"/>
<reference evidence="1 2" key="1">
    <citation type="submission" date="2018-03" db="EMBL/GenBank/DDBJ databases">
        <title>Genomic Encyclopedia of Archaeal and Bacterial Type Strains, Phase II (KMG-II): from individual species to whole genera.</title>
        <authorList>
            <person name="Goeker M."/>
        </authorList>
    </citation>
    <scope>NUCLEOTIDE SEQUENCE [LARGE SCALE GENOMIC DNA]</scope>
    <source>
        <strain evidence="1 2">DSM 100346</strain>
    </source>
</reference>